<name>A0ABV7GHN1_9RHOB</name>
<dbReference type="InterPro" id="IPR045394">
    <property type="entry name" value="Abhydrolase_dom"/>
</dbReference>
<proteinExistence type="predicted"/>
<protein>
    <submittedName>
        <fullName evidence="2">Alpha/beta hydrolase domain-containing protein</fullName>
    </submittedName>
</protein>
<organism evidence="2 3">
    <name type="scientific">Psychromarinibacter halotolerans</name>
    <dbReference type="NCBI Taxonomy" id="1775175"/>
    <lineage>
        <taxon>Bacteria</taxon>
        <taxon>Pseudomonadati</taxon>
        <taxon>Pseudomonadota</taxon>
        <taxon>Alphaproteobacteria</taxon>
        <taxon>Rhodobacterales</taxon>
        <taxon>Paracoccaceae</taxon>
        <taxon>Psychromarinibacter</taxon>
    </lineage>
</organism>
<dbReference type="EMBL" id="JBHRTB010000001">
    <property type="protein sequence ID" value="MFC3141078.1"/>
    <property type="molecule type" value="Genomic_DNA"/>
</dbReference>
<gene>
    <name evidence="2" type="ORF">ACFOGP_00040</name>
</gene>
<dbReference type="Proteomes" id="UP001595632">
    <property type="component" value="Unassembled WGS sequence"/>
</dbReference>
<evidence type="ECO:0000313" key="2">
    <source>
        <dbReference type="EMBL" id="MFC3141078.1"/>
    </source>
</evidence>
<reference evidence="3" key="1">
    <citation type="journal article" date="2019" name="Int. J. Syst. Evol. Microbiol.">
        <title>The Global Catalogue of Microorganisms (GCM) 10K type strain sequencing project: providing services to taxonomists for standard genome sequencing and annotation.</title>
        <authorList>
            <consortium name="The Broad Institute Genomics Platform"/>
            <consortium name="The Broad Institute Genome Sequencing Center for Infectious Disease"/>
            <person name="Wu L."/>
            <person name="Ma J."/>
        </authorList>
    </citation>
    <scope>NUCLEOTIDE SEQUENCE [LARGE SCALE GENOMIC DNA]</scope>
    <source>
        <strain evidence="3">KCTC 52366</strain>
    </source>
</reference>
<keyword evidence="3" id="KW-1185">Reference proteome</keyword>
<dbReference type="GO" id="GO:0016787">
    <property type="term" value="F:hydrolase activity"/>
    <property type="evidence" value="ECO:0007669"/>
    <property type="project" value="UniProtKB-KW"/>
</dbReference>
<sequence>MTDLLALDITTDTPFAEGVPFGDTGAYRLITGRALLAMRPDEIGADGMYQADRIETDAQGHIRAEADVFLMTPADPAKGNGTLLFEFINRGNKRALQFFNMGAPGNTPRTAADAGDGWLMSQGYTLCVVAWQGDVLRGDGRMTCRLPGYTDDTPTRITAEFIVEDDRTRFLPLSTKTGTRSYPAGSTDTNKATLTRRRFPDSTREVIAPHAWAFERIDGDASGLGAGDVMAAEQAIVPCPSHIHLFDGFRPGWIHELEYDATGALALDMGFVLAAETVAFLRHGTAGNPLAGAIRHAIGWGRSQSGRAIRDFLWRGFNADHAGRPVFDGMLPHISGGGKTNMNRFTNLVVAASRQYEDQQNPSDQFPFSYAETTDHITGRTDAILRHPGTDPKVIHTQTGSEYWYRRGSLVHTDTRGNDLPQPDSVRVYTWSSSQHWADTRVAKPVKGPCREYFNNVYTAPFFPATLTMMRAWIAEDTAPPPSRIPTVADGSLISAADYRARFPNIPGTLLPSDANALPYTDYGTGYATGDAVSHPPKVGADRYAVLVPAPDALGNDKGGLAAPMVSAPLGTYTGWNVRDRGHGHGMIFSFMGAYIPLPETAEEAALTGDPRPPITQLYPDPDSYTAAILQATDQLIGDGFLLPSARPIFDRLSRGYGAALHRHRL</sequence>
<evidence type="ECO:0000259" key="1">
    <source>
        <dbReference type="Pfam" id="PF20091"/>
    </source>
</evidence>
<evidence type="ECO:0000313" key="3">
    <source>
        <dbReference type="Proteomes" id="UP001595632"/>
    </source>
</evidence>
<dbReference type="RefSeq" id="WP_379559715.1">
    <property type="nucleotide sequence ID" value="NZ_JBHRTB010000001.1"/>
</dbReference>
<keyword evidence="2" id="KW-0378">Hydrolase</keyword>
<feature type="domain" description="Alpha/beta hydrolase" evidence="1">
    <location>
        <begin position="274"/>
        <end position="646"/>
    </location>
</feature>
<dbReference type="Pfam" id="PF20091">
    <property type="entry name" value="Abhydrolase_10"/>
    <property type="match status" value="1"/>
</dbReference>
<accession>A0ABV7GHN1</accession>
<comment type="caution">
    <text evidence="2">The sequence shown here is derived from an EMBL/GenBank/DDBJ whole genome shotgun (WGS) entry which is preliminary data.</text>
</comment>